<dbReference type="Gene3D" id="3.40.50.300">
    <property type="entry name" value="P-loop containing nucleotide triphosphate hydrolases"/>
    <property type="match status" value="1"/>
</dbReference>
<sequence>MSVEVKDLTKTFGAQHAVDNISFTVEQGQILGFLGPNGAGKSTTMKMATCYLPPTAGTILVNGYDVVEQPLDVRRHVGYLPEHNPLYLDMYVHEYLQFVASVYGIKGSKASARVKEMVDLCGLTLEQNKKIGALSKGYRQRVGLAQALVHDPQVLILDEPTTGLDPNQIVEIRALIKRIGQNKTVIFSTHIMQEVTAICDRVIIINRGSLVANSDVASLQASDKSEKVTLVEFEQTIDQTALQSIPGVLKVSIAENHTYRITSDKNADIRSSIFRIAAEYNWPLVGLRQEENSFEKIFQDLTKN</sequence>
<dbReference type="OrthoDB" id="977540at2"/>
<dbReference type="NCBIfam" id="TIGR03522">
    <property type="entry name" value="GldA_ABC_ATP"/>
    <property type="match status" value="1"/>
</dbReference>
<dbReference type="SUPFAM" id="SSF52540">
    <property type="entry name" value="P-loop containing nucleoside triphosphate hydrolases"/>
    <property type="match status" value="1"/>
</dbReference>
<evidence type="ECO:0000313" key="7">
    <source>
        <dbReference type="Proteomes" id="UP000251692"/>
    </source>
</evidence>
<dbReference type="PANTHER" id="PTHR43335">
    <property type="entry name" value="ABC TRANSPORTER, ATP-BINDING PROTEIN"/>
    <property type="match status" value="1"/>
</dbReference>
<dbReference type="PROSITE" id="PS50893">
    <property type="entry name" value="ABC_TRANSPORTER_2"/>
    <property type="match status" value="1"/>
</dbReference>
<organism evidence="6 7">
    <name type="scientific">Pontibacter arcticus</name>
    <dbReference type="NCBI Taxonomy" id="2080288"/>
    <lineage>
        <taxon>Bacteria</taxon>
        <taxon>Pseudomonadati</taxon>
        <taxon>Bacteroidota</taxon>
        <taxon>Cytophagia</taxon>
        <taxon>Cytophagales</taxon>
        <taxon>Hymenobacteraceae</taxon>
        <taxon>Pontibacter</taxon>
    </lineage>
</organism>
<reference evidence="6 7" key="2">
    <citation type="submission" date="2018-07" db="EMBL/GenBank/DDBJ databases">
        <title>Pontibacter sp. 2b14 genomic sequence and assembly.</title>
        <authorList>
            <person name="Du Z.-J."/>
        </authorList>
    </citation>
    <scope>NUCLEOTIDE SEQUENCE [LARGE SCALE GENOMIC DNA]</scope>
    <source>
        <strain evidence="6 7">2b14</strain>
    </source>
</reference>
<dbReference type="PANTHER" id="PTHR43335:SF4">
    <property type="entry name" value="ABC TRANSPORTER, ATP-BINDING PROTEIN"/>
    <property type="match status" value="1"/>
</dbReference>
<dbReference type="InterPro" id="IPR003593">
    <property type="entry name" value="AAA+_ATPase"/>
</dbReference>
<dbReference type="Pfam" id="PF00005">
    <property type="entry name" value="ABC_tran"/>
    <property type="match status" value="1"/>
</dbReference>
<evidence type="ECO:0000259" key="5">
    <source>
        <dbReference type="PROSITE" id="PS50893"/>
    </source>
</evidence>
<evidence type="ECO:0000256" key="2">
    <source>
        <dbReference type="ARBA" id="ARBA00022448"/>
    </source>
</evidence>
<keyword evidence="3" id="KW-0547">Nucleotide-binding</keyword>
<dbReference type="CDD" id="cd03230">
    <property type="entry name" value="ABC_DR_subfamily_A"/>
    <property type="match status" value="1"/>
</dbReference>
<comment type="similarity">
    <text evidence="1">Belongs to the ABC transporter superfamily.</text>
</comment>
<gene>
    <name evidence="6" type="primary">gldA</name>
    <name evidence="6" type="ORF">DP923_06840</name>
</gene>
<protein>
    <submittedName>
        <fullName evidence="6">Gliding motility-associated ABC transporter ATP-binding subunit GldA</fullName>
    </submittedName>
</protein>
<evidence type="ECO:0000256" key="1">
    <source>
        <dbReference type="ARBA" id="ARBA00005417"/>
    </source>
</evidence>
<keyword evidence="4 6" id="KW-0067">ATP-binding</keyword>
<dbReference type="InterPro" id="IPR003439">
    <property type="entry name" value="ABC_transporter-like_ATP-bd"/>
</dbReference>
<dbReference type="InterPro" id="IPR019864">
    <property type="entry name" value="Motility-assoc_ABC_GldA"/>
</dbReference>
<dbReference type="RefSeq" id="WP_112305101.1">
    <property type="nucleotide sequence ID" value="NZ_QMDV01000002.1"/>
</dbReference>
<evidence type="ECO:0000313" key="6">
    <source>
        <dbReference type="EMBL" id="RAU82951.1"/>
    </source>
</evidence>
<dbReference type="EMBL" id="QMDV01000002">
    <property type="protein sequence ID" value="RAU82951.1"/>
    <property type="molecule type" value="Genomic_DNA"/>
</dbReference>
<dbReference type="InterPro" id="IPR027417">
    <property type="entry name" value="P-loop_NTPase"/>
</dbReference>
<feature type="domain" description="ABC transporter" evidence="5">
    <location>
        <begin position="3"/>
        <end position="232"/>
    </location>
</feature>
<keyword evidence="7" id="KW-1185">Reference proteome</keyword>
<comment type="caution">
    <text evidence="6">The sequence shown here is derived from an EMBL/GenBank/DDBJ whole genome shotgun (WGS) entry which is preliminary data.</text>
</comment>
<keyword evidence="2" id="KW-0813">Transport</keyword>
<proteinExistence type="inferred from homology"/>
<accession>A0A364RF70</accession>
<dbReference type="GO" id="GO:0005524">
    <property type="term" value="F:ATP binding"/>
    <property type="evidence" value="ECO:0007669"/>
    <property type="project" value="UniProtKB-KW"/>
</dbReference>
<name>A0A364RF70_9BACT</name>
<dbReference type="SMART" id="SM00382">
    <property type="entry name" value="AAA"/>
    <property type="match status" value="1"/>
</dbReference>
<dbReference type="AlphaFoldDB" id="A0A364RF70"/>
<reference evidence="6 7" key="1">
    <citation type="submission" date="2018-06" db="EMBL/GenBank/DDBJ databases">
        <authorList>
            <person name="Liu Z.-W."/>
        </authorList>
    </citation>
    <scope>NUCLEOTIDE SEQUENCE [LARGE SCALE GENOMIC DNA]</scope>
    <source>
        <strain evidence="6 7">2b14</strain>
    </source>
</reference>
<dbReference type="Proteomes" id="UP000251692">
    <property type="component" value="Unassembled WGS sequence"/>
</dbReference>
<evidence type="ECO:0000256" key="3">
    <source>
        <dbReference type="ARBA" id="ARBA00022741"/>
    </source>
</evidence>
<dbReference type="GO" id="GO:0016887">
    <property type="term" value="F:ATP hydrolysis activity"/>
    <property type="evidence" value="ECO:0007669"/>
    <property type="project" value="InterPro"/>
</dbReference>
<evidence type="ECO:0000256" key="4">
    <source>
        <dbReference type="ARBA" id="ARBA00022840"/>
    </source>
</evidence>